<sequence length="47" mass="5819">MYMAMKRFMVSIPEEMERALEKERKERMLETVPEVIRVILSEYLRKK</sequence>
<evidence type="ECO:0000313" key="1">
    <source>
        <dbReference type="EMBL" id="SMH71147.1"/>
    </source>
</evidence>
<proteinExistence type="predicted"/>
<name>A0A2H1FEG6_9ARCH</name>
<dbReference type="GO" id="GO:0006355">
    <property type="term" value="P:regulation of DNA-templated transcription"/>
    <property type="evidence" value="ECO:0007669"/>
    <property type="project" value="InterPro"/>
</dbReference>
<accession>A0A2H1FEG6</accession>
<protein>
    <recommendedName>
        <fullName evidence="3">Ribbon-helix-helix protein CopG domain-containing protein</fullName>
    </recommendedName>
</protein>
<evidence type="ECO:0008006" key="3">
    <source>
        <dbReference type="Google" id="ProtNLM"/>
    </source>
</evidence>
<keyword evidence="2" id="KW-1185">Reference proteome</keyword>
<evidence type="ECO:0000313" key="2">
    <source>
        <dbReference type="Proteomes" id="UP000230607"/>
    </source>
</evidence>
<reference evidence="2" key="1">
    <citation type="submission" date="2017-03" db="EMBL/GenBank/DDBJ databases">
        <authorList>
            <person name="Herbold C."/>
        </authorList>
    </citation>
    <scope>NUCLEOTIDE SEQUENCE [LARGE SCALE GENOMIC DNA]</scope>
</reference>
<dbReference type="Proteomes" id="UP000230607">
    <property type="component" value="Chromosome 1"/>
</dbReference>
<dbReference type="InterPro" id="IPR010985">
    <property type="entry name" value="Ribbon_hlx_hlx"/>
</dbReference>
<dbReference type="AlphaFoldDB" id="A0A2H1FEG6"/>
<gene>
    <name evidence="1" type="ORF">NCS_10954</name>
</gene>
<organism evidence="1 2">
    <name type="scientific">Candidatus Nitrosotalea okcheonensis</name>
    <dbReference type="NCBI Taxonomy" id="1903276"/>
    <lineage>
        <taxon>Archaea</taxon>
        <taxon>Nitrososphaerota</taxon>
        <taxon>Nitrososphaeria</taxon>
        <taxon>Nitrosotaleales</taxon>
        <taxon>Nitrosotaleaceae</taxon>
        <taxon>Nitrosotalea</taxon>
    </lineage>
</organism>
<dbReference type="EMBL" id="LT841358">
    <property type="protein sequence ID" value="SMH71147.1"/>
    <property type="molecule type" value="Genomic_DNA"/>
</dbReference>
<dbReference type="SUPFAM" id="SSF47598">
    <property type="entry name" value="Ribbon-helix-helix"/>
    <property type="match status" value="1"/>
</dbReference>